<gene>
    <name evidence="1" type="ORF">ENR64_20640</name>
</gene>
<comment type="caution">
    <text evidence="1">The sequence shown here is derived from an EMBL/GenBank/DDBJ whole genome shotgun (WGS) entry which is preliminary data.</text>
</comment>
<sequence>MKPFQNAFGSLQRVDGRLSANKSAELLITQRVEALPGFDNCALRVDDQQQDDDAFALPCRFIITSQLADSPSSRLEAQLALQKQDLHVSAFCNRIRATGHRNSLPKFLFDWVKLRARSTLTNNTEHHDRPRDASRLDLLEVLMRDRESQSDPPSTRLNDLSRQERWICLSTNVF</sequence>
<evidence type="ECO:0000313" key="1">
    <source>
        <dbReference type="EMBL" id="HFN00118.1"/>
    </source>
</evidence>
<protein>
    <submittedName>
        <fullName evidence="1">Uncharacterized protein</fullName>
    </submittedName>
</protein>
<proteinExistence type="predicted"/>
<name>A0A7C3PRV7_9CYAN</name>
<accession>A0A7C3PRV7</accession>
<dbReference type="EMBL" id="DSRU01000293">
    <property type="protein sequence ID" value="HFN00118.1"/>
    <property type="molecule type" value="Genomic_DNA"/>
</dbReference>
<dbReference type="AlphaFoldDB" id="A0A7C3PRV7"/>
<reference evidence="1" key="1">
    <citation type="journal article" date="2020" name="mSystems">
        <title>Genome- and Community-Level Interaction Insights into Carbon Utilization and Element Cycling Functions of Hydrothermarchaeota in Hydrothermal Sediment.</title>
        <authorList>
            <person name="Zhou Z."/>
            <person name="Liu Y."/>
            <person name="Xu W."/>
            <person name="Pan J."/>
            <person name="Luo Z.H."/>
            <person name="Li M."/>
        </authorList>
    </citation>
    <scope>NUCLEOTIDE SEQUENCE [LARGE SCALE GENOMIC DNA]</scope>
    <source>
        <strain evidence="1">SpSt-418</strain>
    </source>
</reference>
<organism evidence="1">
    <name type="scientific">Oscillatoriales cyanobacterium SpSt-418</name>
    <dbReference type="NCBI Taxonomy" id="2282169"/>
    <lineage>
        <taxon>Bacteria</taxon>
        <taxon>Bacillati</taxon>
        <taxon>Cyanobacteriota</taxon>
        <taxon>Cyanophyceae</taxon>
        <taxon>Oscillatoriophycideae</taxon>
        <taxon>Oscillatoriales</taxon>
    </lineage>
</organism>